<proteinExistence type="predicted"/>
<dbReference type="Proteomes" id="UP000054166">
    <property type="component" value="Unassembled WGS sequence"/>
</dbReference>
<dbReference type="HOGENOM" id="CLU_001265_51_2_1"/>
<feature type="transmembrane region" description="Helical" evidence="7">
    <location>
        <begin position="93"/>
        <end position="119"/>
    </location>
</feature>
<dbReference type="PANTHER" id="PTHR23506:SF23">
    <property type="entry name" value="GH10249P"/>
    <property type="match status" value="1"/>
</dbReference>
<evidence type="ECO:0000256" key="7">
    <source>
        <dbReference type="SAM" id="Phobius"/>
    </source>
</evidence>
<reference evidence="9 10" key="1">
    <citation type="submission" date="2014-04" db="EMBL/GenBank/DDBJ databases">
        <authorList>
            <consortium name="DOE Joint Genome Institute"/>
            <person name="Kuo A."/>
            <person name="Tarkka M."/>
            <person name="Buscot F."/>
            <person name="Kohler A."/>
            <person name="Nagy L.G."/>
            <person name="Floudas D."/>
            <person name="Copeland A."/>
            <person name="Barry K.W."/>
            <person name="Cichocki N."/>
            <person name="Veneault-Fourrey C."/>
            <person name="LaButti K."/>
            <person name="Lindquist E.A."/>
            <person name="Lipzen A."/>
            <person name="Lundell T."/>
            <person name="Morin E."/>
            <person name="Murat C."/>
            <person name="Sun H."/>
            <person name="Tunlid A."/>
            <person name="Henrissat B."/>
            <person name="Grigoriev I.V."/>
            <person name="Hibbett D.S."/>
            <person name="Martin F."/>
            <person name="Nordberg H.P."/>
            <person name="Cantor M.N."/>
            <person name="Hua S.X."/>
        </authorList>
    </citation>
    <scope>NUCLEOTIDE SEQUENCE [LARGE SCALE GENOMIC DNA]</scope>
    <source>
        <strain evidence="9 10">F 1598</strain>
    </source>
</reference>
<evidence type="ECO:0000256" key="3">
    <source>
        <dbReference type="ARBA" id="ARBA00022692"/>
    </source>
</evidence>
<accession>A0A0C3G240</accession>
<feature type="transmembrane region" description="Helical" evidence="7">
    <location>
        <begin position="312"/>
        <end position="333"/>
    </location>
</feature>
<dbReference type="STRING" id="765440.A0A0C3G240"/>
<evidence type="ECO:0000256" key="6">
    <source>
        <dbReference type="SAM" id="MobiDB-lite"/>
    </source>
</evidence>
<sequence length="485" mass="51720">MSMISVVGFGLMTDISVYSIIIPVLPFRLEALGYSGVSSLVGWLLFAFSGGLVVSTIPVAMLSERYKTRRVPFIIGTVTLLGSQVMLMEAPSYGIMCFARILQGISSSMVWVVGLALLCDTVSENRVGRQLGIAMTGMSIGFVIGPPVGGLLYGRLGYRAPFVFSEICTILDLVGRLLIIERKYALEWGVDPAAVPTGKQAEAQHALDDVDISDGQLGDKDQLMSPHSPVSNASPAKAREGEVLSDAEHGEATIVVPVKPLSLHVVVIRLVKSSRALVALSLSLVWGLAYSCQETTLPLHLQAVWNLDSAKVGLVMLAAVFPTIISSPLTGWLADKGAEWPTLLCLLLAIPWWIVIILQPSLSLFIVAFVIENFFTSGVIPPVIAELAAVSRNVDGIGYAHVYGALNLAYGMGTTIGPIIGGEVYEHTKHGWTAICLLAAGLLALCLLLSFGYTGADPLAARLHRSIGRQQILENSGRATTLATL</sequence>
<dbReference type="SUPFAM" id="SSF103473">
    <property type="entry name" value="MFS general substrate transporter"/>
    <property type="match status" value="1"/>
</dbReference>
<dbReference type="InterPro" id="IPR050930">
    <property type="entry name" value="MFS_Vesicular_Transporter"/>
</dbReference>
<evidence type="ECO:0000313" key="9">
    <source>
        <dbReference type="EMBL" id="KIM84636.1"/>
    </source>
</evidence>
<keyword evidence="10" id="KW-1185">Reference proteome</keyword>
<dbReference type="InParanoid" id="A0A0C3G240"/>
<dbReference type="PROSITE" id="PS50850">
    <property type="entry name" value="MFS"/>
    <property type="match status" value="1"/>
</dbReference>
<name>A0A0C3G240_PILCF</name>
<keyword evidence="4 7" id="KW-1133">Transmembrane helix</keyword>
<dbReference type="OrthoDB" id="440553at2759"/>
<feature type="transmembrane region" description="Helical" evidence="7">
    <location>
        <begin position="397"/>
        <end position="420"/>
    </location>
</feature>
<dbReference type="InterPro" id="IPR011701">
    <property type="entry name" value="MFS"/>
</dbReference>
<dbReference type="Pfam" id="PF07690">
    <property type="entry name" value="MFS_1"/>
    <property type="match status" value="1"/>
</dbReference>
<feature type="transmembrane region" description="Helical" evidence="7">
    <location>
        <begin position="70"/>
        <end position="87"/>
    </location>
</feature>
<gene>
    <name evidence="9" type="ORF">PILCRDRAFT_6257</name>
</gene>
<evidence type="ECO:0000259" key="8">
    <source>
        <dbReference type="PROSITE" id="PS50850"/>
    </source>
</evidence>
<dbReference type="EMBL" id="KN832987">
    <property type="protein sequence ID" value="KIM84636.1"/>
    <property type="molecule type" value="Genomic_DNA"/>
</dbReference>
<evidence type="ECO:0000256" key="2">
    <source>
        <dbReference type="ARBA" id="ARBA00022448"/>
    </source>
</evidence>
<evidence type="ECO:0000256" key="1">
    <source>
        <dbReference type="ARBA" id="ARBA00004141"/>
    </source>
</evidence>
<protein>
    <recommendedName>
        <fullName evidence="8">Major facilitator superfamily (MFS) profile domain-containing protein</fullName>
    </recommendedName>
</protein>
<keyword evidence="2" id="KW-0813">Transport</keyword>
<keyword evidence="5 7" id="KW-0472">Membrane</keyword>
<feature type="transmembrane region" description="Helical" evidence="7">
    <location>
        <begin position="432"/>
        <end position="456"/>
    </location>
</feature>
<organism evidence="9 10">
    <name type="scientific">Piloderma croceum (strain F 1598)</name>
    <dbReference type="NCBI Taxonomy" id="765440"/>
    <lineage>
        <taxon>Eukaryota</taxon>
        <taxon>Fungi</taxon>
        <taxon>Dikarya</taxon>
        <taxon>Basidiomycota</taxon>
        <taxon>Agaricomycotina</taxon>
        <taxon>Agaricomycetes</taxon>
        <taxon>Agaricomycetidae</taxon>
        <taxon>Atheliales</taxon>
        <taxon>Atheliaceae</taxon>
        <taxon>Piloderma</taxon>
    </lineage>
</organism>
<evidence type="ECO:0000256" key="5">
    <source>
        <dbReference type="ARBA" id="ARBA00023136"/>
    </source>
</evidence>
<dbReference type="InterPro" id="IPR020846">
    <property type="entry name" value="MFS_dom"/>
</dbReference>
<dbReference type="AlphaFoldDB" id="A0A0C3G240"/>
<feature type="domain" description="Major facilitator superfamily (MFS) profile" evidence="8">
    <location>
        <begin position="1"/>
        <end position="458"/>
    </location>
</feature>
<dbReference type="PANTHER" id="PTHR23506">
    <property type="entry name" value="GH10249P"/>
    <property type="match status" value="1"/>
</dbReference>
<dbReference type="FunCoup" id="A0A0C3G240">
    <property type="interactions" value="1"/>
</dbReference>
<dbReference type="GO" id="GO:0016020">
    <property type="term" value="C:membrane"/>
    <property type="evidence" value="ECO:0007669"/>
    <property type="project" value="UniProtKB-SubCell"/>
</dbReference>
<comment type="subcellular location">
    <subcellularLocation>
        <location evidence="1">Membrane</location>
        <topology evidence="1">Multi-pass membrane protein</topology>
    </subcellularLocation>
</comment>
<evidence type="ECO:0000256" key="4">
    <source>
        <dbReference type="ARBA" id="ARBA00022989"/>
    </source>
</evidence>
<feature type="transmembrane region" description="Helical" evidence="7">
    <location>
        <begin position="131"/>
        <end position="154"/>
    </location>
</feature>
<feature type="transmembrane region" description="Helical" evidence="7">
    <location>
        <begin position="160"/>
        <end position="179"/>
    </location>
</feature>
<dbReference type="CDD" id="cd17325">
    <property type="entry name" value="MFS_MdtG_SLC18_like"/>
    <property type="match status" value="1"/>
</dbReference>
<reference evidence="10" key="2">
    <citation type="submission" date="2015-01" db="EMBL/GenBank/DDBJ databases">
        <title>Evolutionary Origins and Diversification of the Mycorrhizal Mutualists.</title>
        <authorList>
            <consortium name="DOE Joint Genome Institute"/>
            <consortium name="Mycorrhizal Genomics Consortium"/>
            <person name="Kohler A."/>
            <person name="Kuo A."/>
            <person name="Nagy L.G."/>
            <person name="Floudas D."/>
            <person name="Copeland A."/>
            <person name="Barry K.W."/>
            <person name="Cichocki N."/>
            <person name="Veneault-Fourrey C."/>
            <person name="LaButti K."/>
            <person name="Lindquist E.A."/>
            <person name="Lipzen A."/>
            <person name="Lundell T."/>
            <person name="Morin E."/>
            <person name="Murat C."/>
            <person name="Riley R."/>
            <person name="Ohm R."/>
            <person name="Sun H."/>
            <person name="Tunlid A."/>
            <person name="Henrissat B."/>
            <person name="Grigoriev I.V."/>
            <person name="Hibbett D.S."/>
            <person name="Martin F."/>
        </authorList>
    </citation>
    <scope>NUCLEOTIDE SEQUENCE [LARGE SCALE GENOMIC DNA]</scope>
    <source>
        <strain evidence="10">F 1598</strain>
    </source>
</reference>
<evidence type="ECO:0000313" key="10">
    <source>
        <dbReference type="Proteomes" id="UP000054166"/>
    </source>
</evidence>
<dbReference type="Gene3D" id="1.20.1250.20">
    <property type="entry name" value="MFS general substrate transporter like domains"/>
    <property type="match status" value="2"/>
</dbReference>
<feature type="region of interest" description="Disordered" evidence="6">
    <location>
        <begin position="221"/>
        <end position="242"/>
    </location>
</feature>
<feature type="transmembrane region" description="Helical" evidence="7">
    <location>
        <begin position="43"/>
        <end position="63"/>
    </location>
</feature>
<dbReference type="GO" id="GO:0022857">
    <property type="term" value="F:transmembrane transporter activity"/>
    <property type="evidence" value="ECO:0007669"/>
    <property type="project" value="InterPro"/>
</dbReference>
<dbReference type="InterPro" id="IPR036259">
    <property type="entry name" value="MFS_trans_sf"/>
</dbReference>
<keyword evidence="3 7" id="KW-0812">Transmembrane</keyword>